<dbReference type="PANTHER" id="PTHR12547:SF18">
    <property type="entry name" value="PROTEIN TIS11"/>
    <property type="match status" value="1"/>
</dbReference>
<organism evidence="8 9">
    <name type="scientific">Necator americanus</name>
    <name type="common">Human hookworm</name>
    <dbReference type="NCBI Taxonomy" id="51031"/>
    <lineage>
        <taxon>Eukaryota</taxon>
        <taxon>Metazoa</taxon>
        <taxon>Ecdysozoa</taxon>
        <taxon>Nematoda</taxon>
        <taxon>Chromadorea</taxon>
        <taxon>Rhabditida</taxon>
        <taxon>Rhabditina</taxon>
        <taxon>Rhabditomorpha</taxon>
        <taxon>Strongyloidea</taxon>
        <taxon>Ancylostomatidae</taxon>
        <taxon>Bunostominae</taxon>
        <taxon>Necator</taxon>
    </lineage>
</organism>
<dbReference type="Gene3D" id="4.10.1000.10">
    <property type="entry name" value="Zinc finger, CCCH-type"/>
    <property type="match status" value="2"/>
</dbReference>
<evidence type="ECO:0000256" key="3">
    <source>
        <dbReference type="ARBA" id="ARBA00022771"/>
    </source>
</evidence>
<evidence type="ECO:0000313" key="9">
    <source>
        <dbReference type="Proteomes" id="UP001303046"/>
    </source>
</evidence>
<dbReference type="PROSITE" id="PS50103">
    <property type="entry name" value="ZF_C3H1"/>
    <property type="match status" value="2"/>
</dbReference>
<keyword evidence="1 5" id="KW-0479">Metal-binding</keyword>
<dbReference type="SUPFAM" id="SSF90229">
    <property type="entry name" value="CCCH zinc finger"/>
    <property type="match status" value="2"/>
</dbReference>
<dbReference type="EMBL" id="JAVFWL010000001">
    <property type="protein sequence ID" value="KAK6728859.1"/>
    <property type="molecule type" value="Genomic_DNA"/>
</dbReference>
<evidence type="ECO:0000256" key="2">
    <source>
        <dbReference type="ARBA" id="ARBA00022737"/>
    </source>
</evidence>
<dbReference type="InterPro" id="IPR036855">
    <property type="entry name" value="Znf_CCCH_sf"/>
</dbReference>
<name>A0ABR1BR18_NECAM</name>
<feature type="zinc finger region" description="C3H1-type" evidence="5">
    <location>
        <begin position="210"/>
        <end position="238"/>
    </location>
</feature>
<keyword evidence="4 5" id="KW-0862">Zinc</keyword>
<dbReference type="InterPro" id="IPR000571">
    <property type="entry name" value="Znf_CCCH"/>
</dbReference>
<feature type="zinc finger region" description="C3H1-type" evidence="5">
    <location>
        <begin position="253"/>
        <end position="283"/>
    </location>
</feature>
<keyword evidence="2" id="KW-0677">Repeat</keyword>
<evidence type="ECO:0000259" key="7">
    <source>
        <dbReference type="PROSITE" id="PS50103"/>
    </source>
</evidence>
<sequence>MQVPGQLVDPNQFYYAPVPAQPSTGQPGVPYQYAGGFYTDPYMVAPAQASQQVIMPVGQPGFIYMPSPTAPVYYSVPTAAPATATPFFYSPEVYVQPAVAVPPQMAQPHTIIPAEVSKTKSAVRPLSTSTPLPTEFGTIPPSAPVPNQIPYPGNGLPLKCHRNAEHDDVLANLSKISVVSEEHDTTVEVLNEREFERPVRQRRPPPVPSNYKTRMCMTYASGRQCEMGARCKFAHGPEELRVTETPQRAPNSRYKTKLCKNFGPYSANYCPYGLRCEFIHPTDKEYALLCSAPPPRQVRCQTVVGNGTHNVCDVTPETVCEAPPVAVTRSAVKPAAEKILLKNRNIAGSMVCLATAGRRDQTSDDSAIGSGSSECGASLAQARALARVRDSVSVPTVPIKFLRRRSMSQFTLKRFNSSENLDIAASCSQLAAIEQNRGPTSMFSPLK</sequence>
<evidence type="ECO:0000256" key="4">
    <source>
        <dbReference type="ARBA" id="ARBA00022833"/>
    </source>
</evidence>
<comment type="caution">
    <text evidence="8">The sequence shown here is derived from an EMBL/GenBank/DDBJ whole genome shotgun (WGS) entry which is preliminary data.</text>
</comment>
<keyword evidence="9" id="KW-1185">Reference proteome</keyword>
<dbReference type="Proteomes" id="UP001303046">
    <property type="component" value="Unassembled WGS sequence"/>
</dbReference>
<proteinExistence type="predicted"/>
<evidence type="ECO:0000256" key="6">
    <source>
        <dbReference type="SAM" id="MobiDB-lite"/>
    </source>
</evidence>
<reference evidence="8 9" key="1">
    <citation type="submission" date="2023-08" db="EMBL/GenBank/DDBJ databases">
        <title>A Necator americanus chromosomal reference genome.</title>
        <authorList>
            <person name="Ilik V."/>
            <person name="Petrzelkova K.J."/>
            <person name="Pardy F."/>
            <person name="Fuh T."/>
            <person name="Niatou-Singa F.S."/>
            <person name="Gouil Q."/>
            <person name="Baker L."/>
            <person name="Ritchie M.E."/>
            <person name="Jex A.R."/>
            <person name="Gazzola D."/>
            <person name="Li H."/>
            <person name="Toshio Fujiwara R."/>
            <person name="Zhan B."/>
            <person name="Aroian R.V."/>
            <person name="Pafco B."/>
            <person name="Schwarz E.M."/>
        </authorList>
    </citation>
    <scope>NUCLEOTIDE SEQUENCE [LARGE SCALE GENOMIC DNA]</scope>
    <source>
        <strain evidence="8 9">Aroian</strain>
        <tissue evidence="8">Whole animal</tissue>
    </source>
</reference>
<dbReference type="Pfam" id="PF00642">
    <property type="entry name" value="zf-CCCH"/>
    <property type="match status" value="2"/>
</dbReference>
<keyword evidence="3 5" id="KW-0863">Zinc-finger</keyword>
<feature type="domain" description="C3H1-type" evidence="7">
    <location>
        <begin position="253"/>
        <end position="283"/>
    </location>
</feature>
<evidence type="ECO:0000313" key="8">
    <source>
        <dbReference type="EMBL" id="KAK6728859.1"/>
    </source>
</evidence>
<dbReference type="InterPro" id="IPR045877">
    <property type="entry name" value="ZFP36-like"/>
</dbReference>
<gene>
    <name evidence="8" type="primary">Necator_chrI.g2246</name>
    <name evidence="8" type="ORF">RB195_006119</name>
</gene>
<evidence type="ECO:0000256" key="5">
    <source>
        <dbReference type="PROSITE-ProRule" id="PRU00723"/>
    </source>
</evidence>
<accession>A0ABR1BR18</accession>
<dbReference type="PANTHER" id="PTHR12547">
    <property type="entry name" value="CCCH ZINC FINGER/TIS11-RELATED"/>
    <property type="match status" value="1"/>
</dbReference>
<dbReference type="SMART" id="SM00356">
    <property type="entry name" value="ZnF_C3H1"/>
    <property type="match status" value="2"/>
</dbReference>
<evidence type="ECO:0000256" key="1">
    <source>
        <dbReference type="ARBA" id="ARBA00022723"/>
    </source>
</evidence>
<feature type="domain" description="C3H1-type" evidence="7">
    <location>
        <begin position="210"/>
        <end position="238"/>
    </location>
</feature>
<protein>
    <recommendedName>
        <fullName evidence="7">C3H1-type domain-containing protein</fullName>
    </recommendedName>
</protein>
<feature type="region of interest" description="Disordered" evidence="6">
    <location>
        <begin position="125"/>
        <end position="145"/>
    </location>
</feature>